<name>A0A8H7DL98_9AGAR</name>
<evidence type="ECO:0000256" key="1">
    <source>
        <dbReference type="SAM" id="SignalP"/>
    </source>
</evidence>
<reference evidence="2" key="1">
    <citation type="submission" date="2020-05" db="EMBL/GenBank/DDBJ databases">
        <title>Mycena genomes resolve the evolution of fungal bioluminescence.</title>
        <authorList>
            <person name="Tsai I.J."/>
        </authorList>
    </citation>
    <scope>NUCLEOTIDE SEQUENCE</scope>
    <source>
        <strain evidence="2">160909Yilan</strain>
    </source>
</reference>
<dbReference type="OrthoDB" id="2788229at2759"/>
<protein>
    <submittedName>
        <fullName evidence="2">Uncharacterized protein</fullName>
    </submittedName>
</protein>
<dbReference type="AlphaFoldDB" id="A0A8H7DL98"/>
<dbReference type="EMBL" id="JACAZH010000001">
    <property type="protein sequence ID" value="KAF7377637.1"/>
    <property type="molecule type" value="Genomic_DNA"/>
</dbReference>
<feature type="chain" id="PRO_5034196776" evidence="1">
    <location>
        <begin position="19"/>
        <end position="252"/>
    </location>
</feature>
<evidence type="ECO:0000313" key="3">
    <source>
        <dbReference type="Proteomes" id="UP000623467"/>
    </source>
</evidence>
<evidence type="ECO:0000313" key="2">
    <source>
        <dbReference type="EMBL" id="KAF7377637.1"/>
    </source>
</evidence>
<sequence length="252" mass="27897">MLCLFPVLQVLQVRGIYGTLAEPQTCLAPPLGLHSLALGETSVGSVLRYMCRAGHLPILKSVVLPRVRSLDIPSVREALPHLGNTLRHLHIELSRSHPDSLDVHAMFDLSLLRNLRTLSIHDATTGHPTQFNPSPMLTLICSLVAPALRSFSLDLDLQLYHNLDWATLEAFLSPVRFPRLRKVVFQCRHSSDWVFLCKALPLLNVSGLLCIVSEGGLEFRRSQPVSAGAPGAPSSKSLWSFPLLCRFFRDGL</sequence>
<keyword evidence="3" id="KW-1185">Reference proteome</keyword>
<proteinExistence type="predicted"/>
<comment type="caution">
    <text evidence="2">The sequence shown here is derived from an EMBL/GenBank/DDBJ whole genome shotgun (WGS) entry which is preliminary data.</text>
</comment>
<keyword evidence="1" id="KW-0732">Signal</keyword>
<feature type="signal peptide" evidence="1">
    <location>
        <begin position="1"/>
        <end position="18"/>
    </location>
</feature>
<accession>A0A8H7DL98</accession>
<gene>
    <name evidence="2" type="ORF">MSAN_00186500</name>
</gene>
<dbReference type="Proteomes" id="UP000623467">
    <property type="component" value="Unassembled WGS sequence"/>
</dbReference>
<organism evidence="2 3">
    <name type="scientific">Mycena sanguinolenta</name>
    <dbReference type="NCBI Taxonomy" id="230812"/>
    <lineage>
        <taxon>Eukaryota</taxon>
        <taxon>Fungi</taxon>
        <taxon>Dikarya</taxon>
        <taxon>Basidiomycota</taxon>
        <taxon>Agaricomycotina</taxon>
        <taxon>Agaricomycetes</taxon>
        <taxon>Agaricomycetidae</taxon>
        <taxon>Agaricales</taxon>
        <taxon>Marasmiineae</taxon>
        <taxon>Mycenaceae</taxon>
        <taxon>Mycena</taxon>
    </lineage>
</organism>